<keyword evidence="5" id="KW-1185">Reference proteome</keyword>
<comment type="caution">
    <text evidence="4">The sequence shown here is derived from an EMBL/GenBank/DDBJ whole genome shotgun (WGS) entry which is preliminary data.</text>
</comment>
<organism evidence="4 5">
    <name type="scientific">Meloidogyne graminicola</name>
    <dbReference type="NCBI Taxonomy" id="189291"/>
    <lineage>
        <taxon>Eukaryota</taxon>
        <taxon>Metazoa</taxon>
        <taxon>Ecdysozoa</taxon>
        <taxon>Nematoda</taxon>
        <taxon>Chromadorea</taxon>
        <taxon>Rhabditida</taxon>
        <taxon>Tylenchina</taxon>
        <taxon>Tylenchomorpha</taxon>
        <taxon>Tylenchoidea</taxon>
        <taxon>Meloidogynidae</taxon>
        <taxon>Meloidogyninae</taxon>
        <taxon>Meloidogyne</taxon>
    </lineage>
</organism>
<feature type="compositionally biased region" description="Basic and acidic residues" evidence="1">
    <location>
        <begin position="53"/>
        <end position="72"/>
    </location>
</feature>
<feature type="chain" id="PRO_5035757691" evidence="3">
    <location>
        <begin position="23"/>
        <end position="165"/>
    </location>
</feature>
<evidence type="ECO:0000256" key="2">
    <source>
        <dbReference type="SAM" id="Phobius"/>
    </source>
</evidence>
<keyword evidence="2" id="KW-0812">Transmembrane</keyword>
<feature type="region of interest" description="Disordered" evidence="1">
    <location>
        <begin position="53"/>
        <end position="80"/>
    </location>
</feature>
<name>A0A8S9ZMD1_9BILA</name>
<protein>
    <submittedName>
        <fullName evidence="4">Uncharacterized protein</fullName>
    </submittedName>
</protein>
<gene>
    <name evidence="4" type="ORF">Mgra_00006114</name>
</gene>
<reference evidence="4" key="1">
    <citation type="journal article" date="2020" name="Ecol. Evol.">
        <title>Genome structure and content of the rice root-knot nematode (Meloidogyne graminicola).</title>
        <authorList>
            <person name="Phan N.T."/>
            <person name="Danchin E.G.J."/>
            <person name="Klopp C."/>
            <person name="Perfus-Barbeoch L."/>
            <person name="Kozlowski D.K."/>
            <person name="Koutsovoulos G.D."/>
            <person name="Lopez-Roques C."/>
            <person name="Bouchez O."/>
            <person name="Zahm M."/>
            <person name="Besnard G."/>
            <person name="Bellafiore S."/>
        </authorList>
    </citation>
    <scope>NUCLEOTIDE SEQUENCE</scope>
    <source>
        <strain evidence="4">VN-18</strain>
    </source>
</reference>
<evidence type="ECO:0000313" key="5">
    <source>
        <dbReference type="Proteomes" id="UP000605970"/>
    </source>
</evidence>
<dbReference type="EMBL" id="JABEBT010000056">
    <property type="protein sequence ID" value="KAF7634540.1"/>
    <property type="molecule type" value="Genomic_DNA"/>
</dbReference>
<evidence type="ECO:0000313" key="4">
    <source>
        <dbReference type="EMBL" id="KAF7634540.1"/>
    </source>
</evidence>
<proteinExistence type="predicted"/>
<dbReference type="AlphaFoldDB" id="A0A8S9ZMD1"/>
<evidence type="ECO:0000256" key="1">
    <source>
        <dbReference type="SAM" id="MobiDB-lite"/>
    </source>
</evidence>
<accession>A0A8S9ZMD1</accession>
<keyword evidence="3" id="KW-0732">Signal</keyword>
<dbReference type="Proteomes" id="UP000605970">
    <property type="component" value="Unassembled WGS sequence"/>
</dbReference>
<evidence type="ECO:0000256" key="3">
    <source>
        <dbReference type="SAM" id="SignalP"/>
    </source>
</evidence>
<feature type="signal peptide" evidence="3">
    <location>
        <begin position="1"/>
        <end position="22"/>
    </location>
</feature>
<keyword evidence="2" id="KW-0472">Membrane</keyword>
<keyword evidence="2" id="KW-1133">Transmembrane helix</keyword>
<feature type="transmembrane region" description="Helical" evidence="2">
    <location>
        <begin position="96"/>
        <end position="123"/>
    </location>
</feature>
<sequence length="165" mass="19101">MKNLNILAFCLILLALICESATKQRKKYRNEEEKPHGAVEILSKVEEFQEKKFDKNTEENKKEENLNENENKNHKHRKHNINNNEILLNRKKKGAAIVPVLISSVAASSALIAMSAVLLIYYLKTKSSKIRKFNNKLIMRIKAKILSHPLKNNFYLFNSGFNEYA</sequence>